<organism evidence="4 5">
    <name type="scientific">Clostridium scindens (strain JCM 10418 / VPI 12708)</name>
    <dbReference type="NCBI Taxonomy" id="29347"/>
    <lineage>
        <taxon>Bacteria</taxon>
        <taxon>Bacillati</taxon>
        <taxon>Bacillota</taxon>
        <taxon>Clostridia</taxon>
        <taxon>Lachnospirales</taxon>
        <taxon>Lachnospiraceae</taxon>
    </lineage>
</organism>
<comment type="caution">
    <text evidence="4">The sequence shown here is derived from an EMBL/GenBank/DDBJ whole genome shotgun (WGS) entry which is preliminary data.</text>
</comment>
<dbReference type="Gene3D" id="2.40.50.140">
    <property type="entry name" value="Nucleic acid-binding proteins"/>
    <property type="match status" value="1"/>
</dbReference>
<gene>
    <name evidence="4" type="ORF">FYJ37_03210</name>
</gene>
<feature type="compositionally biased region" description="Low complexity" evidence="3">
    <location>
        <begin position="130"/>
        <end position="149"/>
    </location>
</feature>
<reference evidence="4 5" key="1">
    <citation type="submission" date="2019-08" db="EMBL/GenBank/DDBJ databases">
        <title>In-depth cultivation of the pig gut microbiome towards novel bacterial diversity and tailored functional studies.</title>
        <authorList>
            <person name="Wylensek D."/>
            <person name="Hitch T.C.A."/>
            <person name="Clavel T."/>
        </authorList>
    </citation>
    <scope>NUCLEOTIDE SEQUENCE [LARGE SCALE GENOMIC DNA]</scope>
    <source>
        <strain evidence="4 5">BL-389-WT-3D</strain>
    </source>
</reference>
<dbReference type="RefSeq" id="WP_154322138.1">
    <property type="nucleotide sequence ID" value="NZ_CP045695.1"/>
</dbReference>
<feature type="region of interest" description="Disordered" evidence="3">
    <location>
        <begin position="115"/>
        <end position="235"/>
    </location>
</feature>
<keyword evidence="1 2" id="KW-0238">DNA-binding</keyword>
<protein>
    <submittedName>
        <fullName evidence="4">Single-stranded DNA-binding protein</fullName>
    </submittedName>
</protein>
<evidence type="ECO:0000313" key="5">
    <source>
        <dbReference type="Proteomes" id="UP000462363"/>
    </source>
</evidence>
<accession>A0A844FAI2</accession>
<evidence type="ECO:0000256" key="1">
    <source>
        <dbReference type="ARBA" id="ARBA00023125"/>
    </source>
</evidence>
<dbReference type="GO" id="GO:0003697">
    <property type="term" value="F:single-stranded DNA binding"/>
    <property type="evidence" value="ECO:0007669"/>
    <property type="project" value="InterPro"/>
</dbReference>
<dbReference type="InterPro" id="IPR000424">
    <property type="entry name" value="Primosome_PriB/ssb"/>
</dbReference>
<dbReference type="PROSITE" id="PS50935">
    <property type="entry name" value="SSB"/>
    <property type="match status" value="1"/>
</dbReference>
<proteinExistence type="predicted"/>
<name>A0A844FAI2_CLOSV</name>
<feature type="compositionally biased region" description="Polar residues" evidence="3">
    <location>
        <begin position="120"/>
        <end position="129"/>
    </location>
</feature>
<dbReference type="InterPro" id="IPR012340">
    <property type="entry name" value="NA-bd_OB-fold"/>
</dbReference>
<dbReference type="AlphaFoldDB" id="A0A844FAI2"/>
<dbReference type="Pfam" id="PF00436">
    <property type="entry name" value="SSB"/>
    <property type="match status" value="1"/>
</dbReference>
<evidence type="ECO:0000313" key="4">
    <source>
        <dbReference type="EMBL" id="MSS39389.1"/>
    </source>
</evidence>
<sequence length="235" mass="25193">MSAIIHVMGRVTKDPAMQQGKNNGSEYISLDLASSQRSQNTQNGQNGYESMFYQCYFNKFLAERLIKAGVKSGTCIYVYGDLEIHPFLYQQGQKAGQPGVGAKINVKDWQFCLSNKPENENNGNTGKHQNGNSMPNNNNGGAATPGSGSYQNHAGQGGSYMNGAENQNAGIPNTAGARTQGNSYAAPPSGPIGNNMYQQSYYPQQNMAYGQQGSFTGDGFQGIPEGMADQLPFNG</sequence>
<evidence type="ECO:0000256" key="3">
    <source>
        <dbReference type="SAM" id="MobiDB-lite"/>
    </source>
</evidence>
<dbReference type="Proteomes" id="UP000462363">
    <property type="component" value="Unassembled WGS sequence"/>
</dbReference>
<feature type="compositionally biased region" description="Polar residues" evidence="3">
    <location>
        <begin position="164"/>
        <end position="183"/>
    </location>
</feature>
<feature type="compositionally biased region" description="Polar residues" evidence="3">
    <location>
        <begin position="195"/>
        <end position="215"/>
    </location>
</feature>
<evidence type="ECO:0000256" key="2">
    <source>
        <dbReference type="PROSITE-ProRule" id="PRU00252"/>
    </source>
</evidence>
<dbReference type="SUPFAM" id="SSF50249">
    <property type="entry name" value="Nucleic acid-binding proteins"/>
    <property type="match status" value="1"/>
</dbReference>
<dbReference type="EMBL" id="VUMB01000005">
    <property type="protein sequence ID" value="MSS39389.1"/>
    <property type="molecule type" value="Genomic_DNA"/>
</dbReference>